<comment type="catalytic activity">
    <reaction evidence="9">
        <text>L-aspartate(in) + succinate(out) = L-aspartate(out) + succinate(in)</text>
        <dbReference type="Rhea" id="RHEA:29343"/>
        <dbReference type="ChEBI" id="CHEBI:29991"/>
        <dbReference type="ChEBI" id="CHEBI:30031"/>
    </reaction>
    <physiologicalReaction direction="right-to-left" evidence="9">
        <dbReference type="Rhea" id="RHEA:29345"/>
    </physiologicalReaction>
</comment>
<evidence type="ECO:0000256" key="3">
    <source>
        <dbReference type="ARBA" id="ARBA00022448"/>
    </source>
</evidence>
<feature type="transmembrane region" description="Helical" evidence="14">
    <location>
        <begin position="409"/>
        <end position="433"/>
    </location>
</feature>
<dbReference type="NCBIfam" id="NF006927">
    <property type="entry name" value="PRK09412.1"/>
    <property type="match status" value="1"/>
</dbReference>
<dbReference type="NCBIfam" id="TIGR00770">
    <property type="entry name" value="Dcu"/>
    <property type="match status" value="1"/>
</dbReference>
<feature type="transmembrane region" description="Helical" evidence="14">
    <location>
        <begin position="87"/>
        <end position="113"/>
    </location>
</feature>
<dbReference type="PANTHER" id="PTHR36106:SF2">
    <property type="entry name" value="C4-DICARBOXYLATE TRANSPORTER DCUA"/>
    <property type="match status" value="1"/>
</dbReference>
<evidence type="ECO:0000256" key="4">
    <source>
        <dbReference type="ARBA" id="ARBA00022475"/>
    </source>
</evidence>
<keyword evidence="4 13" id="KW-1003">Cell membrane</keyword>
<feature type="transmembrane region" description="Helical" evidence="14">
    <location>
        <begin position="364"/>
        <end position="389"/>
    </location>
</feature>
<dbReference type="InterPro" id="IPR004668">
    <property type="entry name" value="Anaer_Dcu_memb_transpt"/>
</dbReference>
<evidence type="ECO:0000256" key="13">
    <source>
        <dbReference type="PIRNR" id="PIRNR004539"/>
    </source>
</evidence>
<dbReference type="GO" id="GO:0015556">
    <property type="term" value="F:C4-dicarboxylate transmembrane transporter activity"/>
    <property type="evidence" value="ECO:0007669"/>
    <property type="project" value="InterPro"/>
</dbReference>
<comment type="catalytic activity">
    <reaction evidence="10">
        <text>(S)-malate(in) + succinate(out) = (S)-malate(out) + succinate(in)</text>
        <dbReference type="Rhea" id="RHEA:29327"/>
        <dbReference type="ChEBI" id="CHEBI:15589"/>
        <dbReference type="ChEBI" id="CHEBI:30031"/>
    </reaction>
    <physiologicalReaction direction="right-to-left" evidence="10">
        <dbReference type="Rhea" id="RHEA:29329"/>
    </physiologicalReaction>
</comment>
<dbReference type="STRING" id="1111728.GCA_000427805_00211"/>
<evidence type="ECO:0000256" key="14">
    <source>
        <dbReference type="SAM" id="Phobius"/>
    </source>
</evidence>
<evidence type="ECO:0000256" key="8">
    <source>
        <dbReference type="ARBA" id="ARBA00023136"/>
    </source>
</evidence>
<dbReference type="NCBIfam" id="NF009136">
    <property type="entry name" value="PRK12489.1"/>
    <property type="match status" value="1"/>
</dbReference>
<evidence type="ECO:0000256" key="12">
    <source>
        <dbReference type="ARBA" id="ARBA00036117"/>
    </source>
</evidence>
<gene>
    <name evidence="15" type="ORF">CRN84_15525</name>
</gene>
<evidence type="ECO:0000256" key="6">
    <source>
        <dbReference type="ARBA" id="ARBA00022692"/>
    </source>
</evidence>
<feature type="transmembrane region" description="Helical" evidence="14">
    <location>
        <begin position="290"/>
        <end position="308"/>
    </location>
</feature>
<dbReference type="Proteomes" id="UP000224974">
    <property type="component" value="Unassembled WGS sequence"/>
</dbReference>
<sequence length="434" mass="45462">MLILEIVILIGTIILAARLGGIGVGLAGGLGLAIVVFLLGLPPGDIPIAVMLIILSVILALSVMQQAGGMGYLVKCAEKLLRNHPKYINILAPATTFVLTALAGTGYTAMSVLNVIQQVAKENGVRPSQPLSSAVVASQIAITASPISAATAAMYVVVEKMGVSFGSALCVIIPAAIFGSAVAAFVASKQGIELKDDPIYRDRIDKGLVNFIPADVKLTESTPEAKRSVWIFLAGVSFIVMMLLFKPLIGHKLGSQDIIVITMLLTSFIMVLACKVPLVSIKKAPIFQDGAESLVVVLGIVWLSATIIGVHVPEIKEAAGAWLRDYPALLAVVFFFTSALLFSQGATSALLIPIAASLNVDAGTILASFVAVSALYITNIYPTTAFAVATDDTGSFLSKKWNGCFIVNHPFFLPGLLGIVCAVPVGFLLANIFI</sequence>
<comment type="catalytic activity">
    <reaction evidence="12">
        <text>fumarate(in) + L-aspartate(out) = fumarate(out) + L-aspartate(in)</text>
        <dbReference type="Rhea" id="RHEA:72459"/>
        <dbReference type="ChEBI" id="CHEBI:29806"/>
        <dbReference type="ChEBI" id="CHEBI:29991"/>
    </reaction>
    <physiologicalReaction direction="left-to-right" evidence="12">
        <dbReference type="Rhea" id="RHEA:72460"/>
    </physiologicalReaction>
</comment>
<keyword evidence="8 13" id="KW-0472">Membrane</keyword>
<comment type="function">
    <text evidence="13">Responsible for the transport of C4-dicarboxylates.</text>
</comment>
<evidence type="ECO:0000313" key="15">
    <source>
        <dbReference type="EMBL" id="PHI30647.1"/>
    </source>
</evidence>
<dbReference type="EMBL" id="PDDX01000001">
    <property type="protein sequence ID" value="PHI30647.1"/>
    <property type="molecule type" value="Genomic_DNA"/>
</dbReference>
<dbReference type="PANTHER" id="PTHR36106">
    <property type="entry name" value="ANAEROBIC C4-DICARBOXYLATE TRANSPORTER DCUB"/>
    <property type="match status" value="1"/>
</dbReference>
<evidence type="ECO:0000256" key="9">
    <source>
        <dbReference type="ARBA" id="ARBA00034237"/>
    </source>
</evidence>
<keyword evidence="7 14" id="KW-1133">Transmembrane helix</keyword>
<dbReference type="AlphaFoldDB" id="A0A2C6DN53"/>
<evidence type="ECO:0000256" key="7">
    <source>
        <dbReference type="ARBA" id="ARBA00022989"/>
    </source>
</evidence>
<feature type="transmembrane region" description="Helical" evidence="14">
    <location>
        <begin position="229"/>
        <end position="246"/>
    </location>
</feature>
<dbReference type="GO" id="GO:0005886">
    <property type="term" value="C:plasma membrane"/>
    <property type="evidence" value="ECO:0007669"/>
    <property type="project" value="UniProtKB-SubCell"/>
</dbReference>
<proteinExistence type="inferred from homology"/>
<dbReference type="Pfam" id="PF03605">
    <property type="entry name" value="DcuA_DcuB"/>
    <property type="match status" value="1"/>
</dbReference>
<accession>A0A2C6DN53</accession>
<evidence type="ECO:0000313" key="16">
    <source>
        <dbReference type="Proteomes" id="UP000224974"/>
    </source>
</evidence>
<comment type="caution">
    <text evidence="15">The sequence shown here is derived from an EMBL/GenBank/DDBJ whole genome shotgun (WGS) entry which is preliminary data.</text>
</comment>
<feature type="transmembrane region" description="Helical" evidence="14">
    <location>
        <begin position="46"/>
        <end position="67"/>
    </location>
</feature>
<evidence type="ECO:0000256" key="1">
    <source>
        <dbReference type="ARBA" id="ARBA00004429"/>
    </source>
</evidence>
<protein>
    <recommendedName>
        <fullName evidence="13">C4-dicarboxylate transporter</fullName>
    </recommendedName>
</protein>
<dbReference type="RefSeq" id="WP_029092846.1">
    <property type="nucleotide sequence ID" value="NZ_BRLG01000001.1"/>
</dbReference>
<keyword evidence="16" id="KW-1185">Reference proteome</keyword>
<name>A0A2C6DN53_9GAMM</name>
<keyword evidence="3 13" id="KW-0813">Transport</keyword>
<comment type="catalytic activity">
    <reaction evidence="11">
        <text>fumarate(in) + succinate(out) = fumarate(out) + succinate(in)</text>
        <dbReference type="Rhea" id="RHEA:29323"/>
        <dbReference type="ChEBI" id="CHEBI:29806"/>
        <dbReference type="ChEBI" id="CHEBI:30031"/>
    </reaction>
    <physiologicalReaction direction="right-to-left" evidence="11">
        <dbReference type="Rhea" id="RHEA:29325"/>
    </physiologicalReaction>
</comment>
<feature type="transmembrane region" description="Helical" evidence="14">
    <location>
        <begin position="328"/>
        <end position="352"/>
    </location>
</feature>
<keyword evidence="6 14" id="KW-0812">Transmembrane</keyword>
<feature type="transmembrane region" description="Helical" evidence="14">
    <location>
        <begin position="164"/>
        <end position="187"/>
    </location>
</feature>
<evidence type="ECO:0000256" key="10">
    <source>
        <dbReference type="ARBA" id="ARBA00034284"/>
    </source>
</evidence>
<dbReference type="PIRSF" id="PIRSF004539">
    <property type="entry name" value="C4-dicrbxl_trns"/>
    <property type="match status" value="1"/>
</dbReference>
<feature type="transmembrane region" description="Helical" evidence="14">
    <location>
        <begin position="6"/>
        <end position="39"/>
    </location>
</feature>
<comment type="subcellular location">
    <subcellularLocation>
        <location evidence="1 13">Cell inner membrane</location>
        <topology evidence="1 13">Multi-pass membrane protein</topology>
    </subcellularLocation>
</comment>
<evidence type="ECO:0000256" key="5">
    <source>
        <dbReference type="ARBA" id="ARBA00022519"/>
    </source>
</evidence>
<dbReference type="OrthoDB" id="9157063at2"/>
<feature type="transmembrane region" description="Helical" evidence="14">
    <location>
        <begin position="258"/>
        <end position="278"/>
    </location>
</feature>
<reference evidence="16" key="1">
    <citation type="submission" date="2017-09" db="EMBL/GenBank/DDBJ databases">
        <title>FDA dAtabase for Regulatory Grade micrObial Sequences (FDA-ARGOS): Supporting development and validation of Infectious Disease Dx tests.</title>
        <authorList>
            <person name="Minogue T."/>
            <person name="Wolcott M."/>
            <person name="Wasieloski L."/>
            <person name="Aguilar W."/>
            <person name="Moore D."/>
            <person name="Tallon L."/>
            <person name="Sadzewicz L."/>
            <person name="Ott S."/>
            <person name="Zhao X."/>
            <person name="Nagaraj S."/>
            <person name="Vavikolanu K."/>
            <person name="Aluvathingal J."/>
            <person name="Nadendla S."/>
            <person name="Sichtig H."/>
        </authorList>
    </citation>
    <scope>NUCLEOTIDE SEQUENCE [LARGE SCALE GENOMIC DNA]</scope>
    <source>
        <strain evidence="16">FDAARGOS_387</strain>
    </source>
</reference>
<evidence type="ECO:0000256" key="2">
    <source>
        <dbReference type="ARBA" id="ARBA00006413"/>
    </source>
</evidence>
<organism evidence="15 16">
    <name type="scientific">Budvicia aquatica</name>
    <dbReference type="NCBI Taxonomy" id="82979"/>
    <lineage>
        <taxon>Bacteria</taxon>
        <taxon>Pseudomonadati</taxon>
        <taxon>Pseudomonadota</taxon>
        <taxon>Gammaproteobacteria</taxon>
        <taxon>Enterobacterales</taxon>
        <taxon>Budviciaceae</taxon>
        <taxon>Budvicia</taxon>
    </lineage>
</organism>
<keyword evidence="5 13" id="KW-0997">Cell inner membrane</keyword>
<evidence type="ECO:0000256" key="11">
    <source>
        <dbReference type="ARBA" id="ARBA00034287"/>
    </source>
</evidence>
<comment type="similarity">
    <text evidence="2 13">Belongs to the DcuA/DcuB transporter (TC 2.A.13.1) family.</text>
</comment>